<accession>A0ABS5XRS9</accession>
<dbReference type="Pfam" id="PF13376">
    <property type="entry name" value="OmdA"/>
    <property type="match status" value="1"/>
</dbReference>
<evidence type="ECO:0000313" key="2">
    <source>
        <dbReference type="Proteomes" id="UP000740605"/>
    </source>
</evidence>
<gene>
    <name evidence="1" type="ORF">J0P97_04000</name>
</gene>
<dbReference type="Pfam" id="PF08922">
    <property type="entry name" value="DUF1905"/>
    <property type="match status" value="1"/>
</dbReference>
<dbReference type="Gene3D" id="2.40.30.100">
    <property type="entry name" value="AF2212/PG0164-like"/>
    <property type="match status" value="1"/>
</dbReference>
<organism evidence="1 2">
    <name type="scientific">Microbacterium flavum</name>
    <dbReference type="NCBI Taxonomy" id="415216"/>
    <lineage>
        <taxon>Bacteria</taxon>
        <taxon>Bacillati</taxon>
        <taxon>Actinomycetota</taxon>
        <taxon>Actinomycetes</taxon>
        <taxon>Micrococcales</taxon>
        <taxon>Microbacteriaceae</taxon>
        <taxon>Microbacterium</taxon>
    </lineage>
</organism>
<dbReference type="EMBL" id="JAFLHG010000003">
    <property type="protein sequence ID" value="MBT8797235.1"/>
    <property type="molecule type" value="Genomic_DNA"/>
</dbReference>
<reference evidence="1 2" key="1">
    <citation type="submission" date="2021-03" db="EMBL/GenBank/DDBJ databases">
        <title>Microbacterium pauli sp. nov., isolated from microfiltered milk.</title>
        <authorList>
            <person name="Bellassi P."/>
            <person name="Fontana A."/>
            <person name="Callegari M.L."/>
            <person name="Lorenzo M."/>
            <person name="Cappa F."/>
        </authorList>
    </citation>
    <scope>NUCLEOTIDE SEQUENCE [LARGE SCALE GENOMIC DNA]</scope>
    <source>
        <strain evidence="1 2">DSM 18909</strain>
    </source>
</reference>
<comment type="caution">
    <text evidence="1">The sequence shown here is derived from an EMBL/GenBank/DDBJ whole genome shotgun (WGS) entry which is preliminary data.</text>
</comment>
<evidence type="ECO:0000313" key="1">
    <source>
        <dbReference type="EMBL" id="MBT8797235.1"/>
    </source>
</evidence>
<dbReference type="Proteomes" id="UP000740605">
    <property type="component" value="Unassembled WGS sequence"/>
</dbReference>
<keyword evidence="2" id="KW-1185">Reference proteome</keyword>
<name>A0ABS5XRS9_9MICO</name>
<protein>
    <submittedName>
        <fullName evidence="1">DUF1905 domain-containing protein</fullName>
    </submittedName>
</protein>
<dbReference type="InterPro" id="IPR015018">
    <property type="entry name" value="DUF1905"/>
</dbReference>
<sequence>MSLHVRTSLPKNGPATAIELTDAQVAELGGGRTAPVRVRIGAREARLRLTVMGGKNLIGMSKAARAQLGVEIGDTVDAQIELDDAPREIEVPGDLATALEDAGARGTFDALAPSRRKEHVRAVTEAKTAETRARRVAAVMDALRA</sequence>
<dbReference type="SUPFAM" id="SSF141694">
    <property type="entry name" value="AF2212/PG0164-like"/>
    <property type="match status" value="1"/>
</dbReference>
<proteinExistence type="predicted"/>
<dbReference type="InterPro" id="IPR037079">
    <property type="entry name" value="AF2212/PG0164-like_sf"/>
</dbReference>